<evidence type="ECO:0000313" key="2">
    <source>
        <dbReference type="Proteomes" id="UP000036325"/>
    </source>
</evidence>
<comment type="caution">
    <text evidence="1">The sequence shown here is derived from an EMBL/GenBank/DDBJ whole genome shotgun (WGS) entry which is preliminary data.</text>
</comment>
<accession>A0A0J6ITF9</accession>
<sequence length="496" mass="55509">MQNDGKVGPAHWATAELAMRSPLARLPVILLQVHDKAAQQLKNGLQVLFDSADETLFEMADKARSDVEQSLFFEAMRDVRLKRKYIERGFLDRFFDAFSQLALADPSERTLQGAAPAGGSFSLMTHDLERAQVINAMVGHVMTRDQLALCQLTTRLATLSCTPLDDHNNPLGPGMLCEYFLLAERDQGMDIKVKLIMLQLFEKYLLSHTTQLYADANQLLIATGVLPTLSENDGCCGDKARGTETAAVAEEASNLVGLLFEYIAKDRNVPPALKSLIAQLQEPMLKIAQRDQNFFSCDTHPARRLLNVIAAAAIGWDVSTDESSDPLFRQIECVVQQLATYAGDNRTLLEALLHEFLVFTHGERCRIELLEQRTREAEQARLKHPLKASERAALAPPAVDEQDHLGLLLVSQLRLGTWIELQEDEEFRLRCKLIAILEPGGKHIFVNRTGMKVLEQSRTDLIAQLRNGKVLLLDDRLLFDRALESVIGSLYQRNAQ</sequence>
<evidence type="ECO:0008006" key="3">
    <source>
        <dbReference type="Google" id="ProtNLM"/>
    </source>
</evidence>
<dbReference type="Pfam" id="PF07793">
    <property type="entry name" value="DUF1631"/>
    <property type="match status" value="3"/>
</dbReference>
<gene>
    <name evidence="1" type="ORF">TU86_01240</name>
</gene>
<proteinExistence type="predicted"/>
<protein>
    <recommendedName>
        <fullName evidence="3">Thymidine phosphorylase</fullName>
    </recommendedName>
</protein>
<reference evidence="1 2" key="1">
    <citation type="submission" date="2015-02" db="EMBL/GenBank/DDBJ databases">
        <title>Pseudomonas helleri sp. nov. and Pseudomonas weihenstephanensis sp. nov., isolated from raw cows milk.</title>
        <authorList>
            <person name="von Neubeck M."/>
            <person name="Huptas C."/>
            <person name="Wenning M."/>
            <person name="Scherer S."/>
        </authorList>
    </citation>
    <scope>NUCLEOTIDE SEQUENCE [LARGE SCALE GENOMIC DNA]</scope>
    <source>
        <strain evidence="1 2">DSM 29166</strain>
    </source>
</reference>
<dbReference type="STRING" id="1608994.TU86_01240"/>
<name>A0A0J6ITF9_9PSED</name>
<organism evidence="1 2">
    <name type="scientific">Pseudomonas weihenstephanensis</name>
    <dbReference type="NCBI Taxonomy" id="1608994"/>
    <lineage>
        <taxon>Bacteria</taxon>
        <taxon>Pseudomonadati</taxon>
        <taxon>Pseudomonadota</taxon>
        <taxon>Gammaproteobacteria</taxon>
        <taxon>Pseudomonadales</taxon>
        <taxon>Pseudomonadaceae</taxon>
        <taxon>Pseudomonas</taxon>
    </lineage>
</organism>
<dbReference type="OrthoDB" id="6188167at2"/>
<dbReference type="EMBL" id="JYLF01000001">
    <property type="protein sequence ID" value="KMN15424.1"/>
    <property type="molecule type" value="Genomic_DNA"/>
</dbReference>
<evidence type="ECO:0000313" key="1">
    <source>
        <dbReference type="EMBL" id="KMN15424.1"/>
    </source>
</evidence>
<dbReference type="Proteomes" id="UP000036325">
    <property type="component" value="Unassembled WGS sequence"/>
</dbReference>
<dbReference type="AlphaFoldDB" id="A0A0J6ITF9"/>
<dbReference type="InterPro" id="IPR012434">
    <property type="entry name" value="DUF1631"/>
</dbReference>
<dbReference type="PATRIC" id="fig|1608994.3.peg.816"/>
<dbReference type="RefSeq" id="WP_048362491.1">
    <property type="nucleotide sequence ID" value="NZ_JYLF01000001.1"/>
</dbReference>